<reference evidence="2 3" key="4">
    <citation type="journal article" date="2020" name="Sci. Rep.">
        <title>beta-carboline chemical signals induce reveromycin production through a LuxR family regulator in Streptomyces sp. SN-593.</title>
        <authorList>
            <person name="Panthee S."/>
            <person name="Kito N."/>
            <person name="Hayashi T."/>
            <person name="Shimizu T."/>
            <person name="Ishikawa J."/>
            <person name="Hamamoto H."/>
            <person name="Osada H."/>
            <person name="Takahashi S."/>
        </authorList>
    </citation>
    <scope>NUCLEOTIDE SEQUENCE [LARGE SCALE GENOMIC DNA]</scope>
    <source>
        <strain evidence="2 3">SN-593</strain>
    </source>
</reference>
<reference evidence="2 3" key="3">
    <citation type="journal article" date="2011" name="Nat. Chem. Biol.">
        <title>Reveromycin A biosynthesis uses RevG and RevJ for stereospecific spiroacetal formation.</title>
        <authorList>
            <person name="Takahashi S."/>
            <person name="Toyoda A."/>
            <person name="Sekiyama Y."/>
            <person name="Takagi H."/>
            <person name="Nogawa T."/>
            <person name="Uramoto M."/>
            <person name="Suzuki R."/>
            <person name="Koshino H."/>
            <person name="Kumano T."/>
            <person name="Panthee S."/>
            <person name="Dairi T."/>
            <person name="Ishikawa J."/>
            <person name="Ikeda H."/>
            <person name="Sakaki Y."/>
            <person name="Osada H."/>
        </authorList>
    </citation>
    <scope>NUCLEOTIDE SEQUENCE [LARGE SCALE GENOMIC DNA]</scope>
    <source>
        <strain evidence="2 3">SN-593</strain>
    </source>
</reference>
<evidence type="ECO:0000313" key="3">
    <source>
        <dbReference type="Proteomes" id="UP000595703"/>
    </source>
</evidence>
<keyword evidence="1" id="KW-0732">Signal</keyword>
<sequence length="82" mass="8572">MIPMRSKVLARAATIAATAVLGLGIATTAAQASPPPGSGFMLLGYFPTYESCVAQAQADAPVHGPVYICEYGTNGLYLLWMH</sequence>
<evidence type="ECO:0000256" key="1">
    <source>
        <dbReference type="SAM" id="SignalP"/>
    </source>
</evidence>
<reference evidence="2 3" key="1">
    <citation type="journal article" date="2010" name="J. Bacteriol.">
        <title>Biochemical characterization of a novel indole prenyltransferase from Streptomyces sp. SN-593.</title>
        <authorList>
            <person name="Takahashi S."/>
            <person name="Takagi H."/>
            <person name="Toyoda A."/>
            <person name="Uramoto M."/>
            <person name="Nogawa T."/>
            <person name="Ueki M."/>
            <person name="Sakaki Y."/>
            <person name="Osada H."/>
        </authorList>
    </citation>
    <scope>NUCLEOTIDE SEQUENCE [LARGE SCALE GENOMIC DNA]</scope>
    <source>
        <strain evidence="2 3">SN-593</strain>
    </source>
</reference>
<accession>A0A7U3VPQ1</accession>
<name>A0A7U3VPQ1_9ACTN</name>
<proteinExistence type="predicted"/>
<evidence type="ECO:0000313" key="2">
    <source>
        <dbReference type="EMBL" id="BBA98945.1"/>
    </source>
</evidence>
<protein>
    <submittedName>
        <fullName evidence="2">Uncharacterized protein</fullName>
    </submittedName>
</protein>
<feature type="chain" id="PRO_5032408284" evidence="1">
    <location>
        <begin position="33"/>
        <end position="82"/>
    </location>
</feature>
<reference evidence="2 3" key="2">
    <citation type="journal article" date="2011" name="J. Antibiot.">
        <title>Furaquinocins I and J: novel polyketide isoprenoid hybrid compounds from Streptomyces reveromyceticus SN-593.</title>
        <authorList>
            <person name="Panthee S."/>
            <person name="Takahashi S."/>
            <person name="Takagi H."/>
            <person name="Nogawa T."/>
            <person name="Oowada E."/>
            <person name="Uramoto M."/>
            <person name="Osada H."/>
        </authorList>
    </citation>
    <scope>NUCLEOTIDE SEQUENCE [LARGE SCALE GENOMIC DNA]</scope>
    <source>
        <strain evidence="2 3">SN-593</strain>
    </source>
</reference>
<organism evidence="2 3">
    <name type="scientific">Actinacidiphila reveromycinica</name>
    <dbReference type="NCBI Taxonomy" id="659352"/>
    <lineage>
        <taxon>Bacteria</taxon>
        <taxon>Bacillati</taxon>
        <taxon>Actinomycetota</taxon>
        <taxon>Actinomycetes</taxon>
        <taxon>Kitasatosporales</taxon>
        <taxon>Streptomycetaceae</taxon>
        <taxon>Actinacidiphila</taxon>
    </lineage>
</organism>
<dbReference type="EMBL" id="AP018365">
    <property type="protein sequence ID" value="BBA98945.1"/>
    <property type="molecule type" value="Genomic_DNA"/>
</dbReference>
<feature type="signal peptide" evidence="1">
    <location>
        <begin position="1"/>
        <end position="32"/>
    </location>
</feature>
<dbReference type="KEGG" id="arev:RVR_5355"/>
<gene>
    <name evidence="2" type="ORF">RVR_5355</name>
</gene>
<dbReference type="Proteomes" id="UP000595703">
    <property type="component" value="Chromosome"/>
</dbReference>
<keyword evidence="3" id="KW-1185">Reference proteome</keyword>
<dbReference type="AlphaFoldDB" id="A0A7U3VPQ1"/>